<accession>A0A453SL49</accession>
<dbReference type="AlphaFoldDB" id="A0A453SL49"/>
<reference evidence="3" key="1">
    <citation type="journal article" date="2014" name="Science">
        <title>Ancient hybridizations among the ancestral genomes of bread wheat.</title>
        <authorList>
            <consortium name="International Wheat Genome Sequencing Consortium,"/>
            <person name="Marcussen T."/>
            <person name="Sandve S.R."/>
            <person name="Heier L."/>
            <person name="Spannagl M."/>
            <person name="Pfeifer M."/>
            <person name="Jakobsen K.S."/>
            <person name="Wulff B.B."/>
            <person name="Steuernagel B."/>
            <person name="Mayer K.F."/>
            <person name="Olsen O.A."/>
        </authorList>
    </citation>
    <scope>NUCLEOTIDE SEQUENCE [LARGE SCALE GENOMIC DNA]</scope>
    <source>
        <strain evidence="3">cv. AL8/78</strain>
    </source>
</reference>
<dbReference type="GO" id="GO:0005634">
    <property type="term" value="C:nucleus"/>
    <property type="evidence" value="ECO:0007669"/>
    <property type="project" value="TreeGrafter"/>
</dbReference>
<evidence type="ECO:0000256" key="1">
    <source>
        <dbReference type="SAM" id="Phobius"/>
    </source>
</evidence>
<keyword evidence="1" id="KW-0812">Transmembrane</keyword>
<dbReference type="GO" id="GO:0003700">
    <property type="term" value="F:DNA-binding transcription factor activity"/>
    <property type="evidence" value="ECO:0007669"/>
    <property type="project" value="InterPro"/>
</dbReference>
<protein>
    <submittedName>
        <fullName evidence="2">Uncharacterized protein</fullName>
    </submittedName>
</protein>
<reference evidence="2" key="3">
    <citation type="journal article" date="2017" name="Nature">
        <title>Genome sequence of the progenitor of the wheat D genome Aegilops tauschii.</title>
        <authorList>
            <person name="Luo M.C."/>
            <person name="Gu Y.Q."/>
            <person name="Puiu D."/>
            <person name="Wang H."/>
            <person name="Twardziok S.O."/>
            <person name="Deal K.R."/>
            <person name="Huo N."/>
            <person name="Zhu T."/>
            <person name="Wang L."/>
            <person name="Wang Y."/>
            <person name="McGuire P.E."/>
            <person name="Liu S."/>
            <person name="Long H."/>
            <person name="Ramasamy R.K."/>
            <person name="Rodriguez J.C."/>
            <person name="Van S.L."/>
            <person name="Yuan L."/>
            <person name="Wang Z."/>
            <person name="Xia Z."/>
            <person name="Xiao L."/>
            <person name="Anderson O.D."/>
            <person name="Ouyang S."/>
            <person name="Liang Y."/>
            <person name="Zimin A.V."/>
            <person name="Pertea G."/>
            <person name="Qi P."/>
            <person name="Bennetzen J.L."/>
            <person name="Dai X."/>
            <person name="Dawson M.W."/>
            <person name="Muller H.G."/>
            <person name="Kugler K."/>
            <person name="Rivarola-Duarte L."/>
            <person name="Spannagl M."/>
            <person name="Mayer K.F.X."/>
            <person name="Lu F.H."/>
            <person name="Bevan M.W."/>
            <person name="Leroy P."/>
            <person name="Li P."/>
            <person name="You F.M."/>
            <person name="Sun Q."/>
            <person name="Liu Z."/>
            <person name="Lyons E."/>
            <person name="Wicker T."/>
            <person name="Salzberg S.L."/>
            <person name="Devos K.M."/>
            <person name="Dvorak J."/>
        </authorList>
    </citation>
    <scope>NUCLEOTIDE SEQUENCE [LARGE SCALE GENOMIC DNA]</scope>
    <source>
        <strain evidence="2">cv. AL8/78</strain>
    </source>
</reference>
<keyword evidence="3" id="KW-1185">Reference proteome</keyword>
<keyword evidence="1" id="KW-1133">Transmembrane helix</keyword>
<dbReference type="Proteomes" id="UP000015105">
    <property type="component" value="Chromosome 7D"/>
</dbReference>
<evidence type="ECO:0000313" key="3">
    <source>
        <dbReference type="Proteomes" id="UP000015105"/>
    </source>
</evidence>
<evidence type="ECO:0000313" key="2">
    <source>
        <dbReference type="EnsemblPlants" id="AET7Gv20982400.5"/>
    </source>
</evidence>
<sequence>DGNTMALGVGCASLGIGRLTKGQYWIPTPSQILIGPTQFSCPVCYKTFNRYNNMQVRGSFFELPCACIGFQFLVLILSGLDRRFLVDFALDVCVVNFFLSFLCVNWSSACIFGFLCPVQGAAAVDLGATAAASCTTPLSLPLSLSLSLADVSLLI</sequence>
<keyword evidence="1" id="KW-0472">Membrane</keyword>
<feature type="transmembrane region" description="Helical" evidence="1">
    <location>
        <begin position="92"/>
        <end position="115"/>
    </location>
</feature>
<proteinExistence type="predicted"/>
<dbReference type="Gramene" id="AET7Gv20982400.5">
    <property type="protein sequence ID" value="AET7Gv20982400.5"/>
    <property type="gene ID" value="AET7Gv20982400"/>
</dbReference>
<name>A0A453SL49_AEGTS</name>
<reference evidence="3" key="2">
    <citation type="journal article" date="2017" name="Nat. Plants">
        <title>The Aegilops tauschii genome reveals multiple impacts of transposons.</title>
        <authorList>
            <person name="Zhao G."/>
            <person name="Zou C."/>
            <person name="Li K."/>
            <person name="Wang K."/>
            <person name="Li T."/>
            <person name="Gao L."/>
            <person name="Zhang X."/>
            <person name="Wang H."/>
            <person name="Yang Z."/>
            <person name="Liu X."/>
            <person name="Jiang W."/>
            <person name="Mao L."/>
            <person name="Kong X."/>
            <person name="Jiao Y."/>
            <person name="Jia J."/>
        </authorList>
    </citation>
    <scope>NUCLEOTIDE SEQUENCE [LARGE SCALE GENOMIC DNA]</scope>
    <source>
        <strain evidence="3">cv. AL8/78</strain>
    </source>
</reference>
<dbReference type="PANTHER" id="PTHR45878">
    <property type="entry name" value="ZINC FINGER PROTEIN WIP2"/>
    <property type="match status" value="1"/>
</dbReference>
<dbReference type="InterPro" id="IPR043584">
    <property type="entry name" value="WIP1/2/3/4/5/6"/>
</dbReference>
<organism evidence="2 3">
    <name type="scientific">Aegilops tauschii subsp. strangulata</name>
    <name type="common">Goatgrass</name>
    <dbReference type="NCBI Taxonomy" id="200361"/>
    <lineage>
        <taxon>Eukaryota</taxon>
        <taxon>Viridiplantae</taxon>
        <taxon>Streptophyta</taxon>
        <taxon>Embryophyta</taxon>
        <taxon>Tracheophyta</taxon>
        <taxon>Spermatophyta</taxon>
        <taxon>Magnoliopsida</taxon>
        <taxon>Liliopsida</taxon>
        <taxon>Poales</taxon>
        <taxon>Poaceae</taxon>
        <taxon>BOP clade</taxon>
        <taxon>Pooideae</taxon>
        <taxon>Triticodae</taxon>
        <taxon>Triticeae</taxon>
        <taxon>Triticinae</taxon>
        <taxon>Aegilops</taxon>
    </lineage>
</organism>
<dbReference type="PANTHER" id="PTHR45878:SF1">
    <property type="entry name" value="ZINC FINGER PROTEIN WIP2"/>
    <property type="match status" value="1"/>
</dbReference>
<reference evidence="2" key="5">
    <citation type="journal article" date="2021" name="G3 (Bethesda)">
        <title>Aegilops tauschii genome assembly Aet v5.0 features greater sequence contiguity and improved annotation.</title>
        <authorList>
            <person name="Wang L."/>
            <person name="Zhu T."/>
            <person name="Rodriguez J.C."/>
            <person name="Deal K.R."/>
            <person name="Dubcovsky J."/>
            <person name="McGuire P.E."/>
            <person name="Lux T."/>
            <person name="Spannagl M."/>
            <person name="Mayer K.F.X."/>
            <person name="Baldrich P."/>
            <person name="Meyers B.C."/>
            <person name="Huo N."/>
            <person name="Gu Y.Q."/>
            <person name="Zhou H."/>
            <person name="Devos K.M."/>
            <person name="Bennetzen J.L."/>
            <person name="Unver T."/>
            <person name="Budak H."/>
            <person name="Gulick P.J."/>
            <person name="Galiba G."/>
            <person name="Kalapos B."/>
            <person name="Nelson D.R."/>
            <person name="Li P."/>
            <person name="You F.M."/>
            <person name="Luo M.C."/>
            <person name="Dvorak J."/>
        </authorList>
    </citation>
    <scope>NUCLEOTIDE SEQUENCE [LARGE SCALE GENOMIC DNA]</scope>
    <source>
        <strain evidence="2">cv. AL8/78</strain>
    </source>
</reference>
<feature type="transmembrane region" description="Helical" evidence="1">
    <location>
        <begin position="60"/>
        <end position="80"/>
    </location>
</feature>
<reference evidence="2" key="4">
    <citation type="submission" date="2019-03" db="UniProtKB">
        <authorList>
            <consortium name="EnsemblPlants"/>
        </authorList>
    </citation>
    <scope>IDENTIFICATION</scope>
</reference>
<dbReference type="EnsemblPlants" id="AET7Gv20982400.5">
    <property type="protein sequence ID" value="AET7Gv20982400.5"/>
    <property type="gene ID" value="AET7Gv20982400"/>
</dbReference>